<gene>
    <name evidence="2" type="ORF">KIW84_014541</name>
</gene>
<reference evidence="2 3" key="1">
    <citation type="journal article" date="2022" name="Nat. Genet.">
        <title>Improved pea reference genome and pan-genome highlight genomic features and evolutionary characteristics.</title>
        <authorList>
            <person name="Yang T."/>
            <person name="Liu R."/>
            <person name="Luo Y."/>
            <person name="Hu S."/>
            <person name="Wang D."/>
            <person name="Wang C."/>
            <person name="Pandey M.K."/>
            <person name="Ge S."/>
            <person name="Xu Q."/>
            <person name="Li N."/>
            <person name="Li G."/>
            <person name="Huang Y."/>
            <person name="Saxena R.K."/>
            <person name="Ji Y."/>
            <person name="Li M."/>
            <person name="Yan X."/>
            <person name="He Y."/>
            <person name="Liu Y."/>
            <person name="Wang X."/>
            <person name="Xiang C."/>
            <person name="Varshney R.K."/>
            <person name="Ding H."/>
            <person name="Gao S."/>
            <person name="Zong X."/>
        </authorList>
    </citation>
    <scope>NUCLEOTIDE SEQUENCE [LARGE SCALE GENOMIC DNA]</scope>
    <source>
        <strain evidence="2 3">cv. Zhongwan 6</strain>
    </source>
</reference>
<feature type="non-terminal residue" evidence="2">
    <location>
        <position position="185"/>
    </location>
</feature>
<dbReference type="Gene3D" id="2.60.40.1760">
    <property type="entry name" value="glycosyl hydrolase (family 31)"/>
    <property type="match status" value="1"/>
</dbReference>
<dbReference type="InterPro" id="IPR011013">
    <property type="entry name" value="Gal_mutarotase_sf_dom"/>
</dbReference>
<dbReference type="PANTHER" id="PTHR22762:SF133">
    <property type="entry name" value="P-TYPE DOMAIN-CONTAINING PROTEIN"/>
    <property type="match status" value="1"/>
</dbReference>
<dbReference type="PANTHER" id="PTHR22762">
    <property type="entry name" value="ALPHA-GLUCOSIDASE"/>
    <property type="match status" value="1"/>
</dbReference>
<dbReference type="SUPFAM" id="SSF74650">
    <property type="entry name" value="Galactose mutarotase-like"/>
    <property type="match status" value="1"/>
</dbReference>
<feature type="chain" id="PRO_5039482019" evidence="1">
    <location>
        <begin position="33"/>
        <end position="185"/>
    </location>
</feature>
<name>A0A9D5BNC4_PEA</name>
<dbReference type="Gramene" id="Psat01G0454100-T5">
    <property type="protein sequence ID" value="KAI5446735.1"/>
    <property type="gene ID" value="KIW84_014541"/>
</dbReference>
<dbReference type="AlphaFoldDB" id="A0A9D5BNC4"/>
<proteinExistence type="predicted"/>
<feature type="signal peptide" evidence="1">
    <location>
        <begin position="1"/>
        <end position="32"/>
    </location>
</feature>
<accession>A0A9D5BNC4</accession>
<dbReference type="GO" id="GO:0005975">
    <property type="term" value="P:carbohydrate metabolic process"/>
    <property type="evidence" value="ECO:0007669"/>
    <property type="project" value="InterPro"/>
</dbReference>
<protein>
    <submittedName>
        <fullName evidence="2">Uncharacterized protein</fullName>
    </submittedName>
</protein>
<dbReference type="EMBL" id="JAMSHJ010000001">
    <property type="protein sequence ID" value="KAI5446735.1"/>
    <property type="molecule type" value="Genomic_DNA"/>
</dbReference>
<sequence length="185" mass="20858">KHIKKIKMITSPRIQTLIFCFIFCIVVSQTVADEPVGYGYTITNVTNNTTANSLTANLKLINSSSVFGTDIQLLNLTVSFETKDRLRVRITDSNNQRWEVPQEVIPRESSSFSSSSVSHHILDENPQNSTYTLTHPDSDLIFTLNNTSPFGFTITRKSSNDTLFNTSPQDPSNPETFLVFKDQYL</sequence>
<evidence type="ECO:0000313" key="2">
    <source>
        <dbReference type="EMBL" id="KAI5446735.1"/>
    </source>
</evidence>
<feature type="non-terminal residue" evidence="2">
    <location>
        <position position="1"/>
    </location>
</feature>
<keyword evidence="3" id="KW-1185">Reference proteome</keyword>
<evidence type="ECO:0000256" key="1">
    <source>
        <dbReference type="SAM" id="SignalP"/>
    </source>
</evidence>
<dbReference type="Proteomes" id="UP001058974">
    <property type="component" value="Chromosome 1"/>
</dbReference>
<keyword evidence="1" id="KW-0732">Signal</keyword>
<comment type="caution">
    <text evidence="2">The sequence shown here is derived from an EMBL/GenBank/DDBJ whole genome shotgun (WGS) entry which is preliminary data.</text>
</comment>
<organism evidence="2 3">
    <name type="scientific">Pisum sativum</name>
    <name type="common">Garden pea</name>
    <name type="synonym">Lathyrus oleraceus</name>
    <dbReference type="NCBI Taxonomy" id="3888"/>
    <lineage>
        <taxon>Eukaryota</taxon>
        <taxon>Viridiplantae</taxon>
        <taxon>Streptophyta</taxon>
        <taxon>Embryophyta</taxon>
        <taxon>Tracheophyta</taxon>
        <taxon>Spermatophyta</taxon>
        <taxon>Magnoliopsida</taxon>
        <taxon>eudicotyledons</taxon>
        <taxon>Gunneridae</taxon>
        <taxon>Pentapetalae</taxon>
        <taxon>rosids</taxon>
        <taxon>fabids</taxon>
        <taxon>Fabales</taxon>
        <taxon>Fabaceae</taxon>
        <taxon>Papilionoideae</taxon>
        <taxon>50 kb inversion clade</taxon>
        <taxon>NPAAA clade</taxon>
        <taxon>Hologalegina</taxon>
        <taxon>IRL clade</taxon>
        <taxon>Fabeae</taxon>
        <taxon>Lathyrus</taxon>
    </lineage>
</organism>
<dbReference type="GO" id="GO:0030246">
    <property type="term" value="F:carbohydrate binding"/>
    <property type="evidence" value="ECO:0007669"/>
    <property type="project" value="InterPro"/>
</dbReference>
<evidence type="ECO:0000313" key="3">
    <source>
        <dbReference type="Proteomes" id="UP001058974"/>
    </source>
</evidence>
<dbReference type="GO" id="GO:0004553">
    <property type="term" value="F:hydrolase activity, hydrolyzing O-glycosyl compounds"/>
    <property type="evidence" value="ECO:0007669"/>
    <property type="project" value="TreeGrafter"/>
</dbReference>